<keyword evidence="7 8" id="KW-0030">Aminoacyl-tRNA synthetase</keyword>
<dbReference type="InterPro" id="IPR008925">
    <property type="entry name" value="aa_tRNA-synth_I_cd-bd_sf"/>
</dbReference>
<organism evidence="11 12">
    <name type="scientific">Tsuneonella suprasediminis</name>
    <dbReference type="NCBI Taxonomy" id="2306996"/>
    <lineage>
        <taxon>Bacteria</taxon>
        <taxon>Pseudomonadati</taxon>
        <taxon>Pseudomonadota</taxon>
        <taxon>Alphaproteobacteria</taxon>
        <taxon>Sphingomonadales</taxon>
        <taxon>Erythrobacteraceae</taxon>
        <taxon>Tsuneonella</taxon>
    </lineage>
</organism>
<dbReference type="HAMAP" id="MF_00022">
    <property type="entry name" value="Glu_tRNA_synth_type1"/>
    <property type="match status" value="1"/>
</dbReference>
<feature type="short sequence motif" description="'HIGH' region" evidence="8">
    <location>
        <begin position="9"/>
        <end position="19"/>
    </location>
</feature>
<keyword evidence="6 8" id="KW-0648">Protein biosynthesis</keyword>
<dbReference type="GO" id="GO:0004818">
    <property type="term" value="F:glutamate-tRNA ligase activity"/>
    <property type="evidence" value="ECO:0007669"/>
    <property type="project" value="UniProtKB-UniRule"/>
</dbReference>
<dbReference type="Gene3D" id="3.40.50.620">
    <property type="entry name" value="HUPs"/>
    <property type="match status" value="1"/>
</dbReference>
<evidence type="ECO:0000256" key="6">
    <source>
        <dbReference type="ARBA" id="ARBA00022917"/>
    </source>
</evidence>
<dbReference type="OrthoDB" id="9807503at2"/>
<dbReference type="PRINTS" id="PR00987">
    <property type="entry name" value="TRNASYNTHGLU"/>
</dbReference>
<accession>A0A419R5V7</accession>
<dbReference type="Gene3D" id="1.10.10.350">
    <property type="match status" value="1"/>
</dbReference>
<comment type="similarity">
    <text evidence="1 8">Belongs to the class-I aminoacyl-tRNA synthetase family. Glutamate--tRNA ligase type 1 subfamily.</text>
</comment>
<comment type="subcellular location">
    <subcellularLocation>
        <location evidence="8">Cytoplasm</location>
    </subcellularLocation>
</comment>
<dbReference type="PANTHER" id="PTHR43311:SF2">
    <property type="entry name" value="GLUTAMATE--TRNA LIGASE, MITOCHONDRIAL-RELATED"/>
    <property type="match status" value="1"/>
</dbReference>
<dbReference type="InterPro" id="IPR049940">
    <property type="entry name" value="GluQ/Sye"/>
</dbReference>
<dbReference type="EMBL" id="RAHJ01000003">
    <property type="protein sequence ID" value="RJX71276.1"/>
    <property type="molecule type" value="Genomic_DNA"/>
</dbReference>
<reference evidence="11 12" key="1">
    <citation type="submission" date="2018-09" db="EMBL/GenBank/DDBJ databases">
        <title>Altererythrobacter sp.Ery1 and Ery12, the genome sequencing of novel strains in genus Alterythrobacter.</title>
        <authorList>
            <person name="Cheng H."/>
            <person name="Wu Y.-H."/>
            <person name="Fang C."/>
            <person name="Xu X.-W."/>
        </authorList>
    </citation>
    <scope>NUCLEOTIDE SEQUENCE [LARGE SCALE GENOMIC DNA]</scope>
    <source>
        <strain evidence="11 12">Ery12</strain>
    </source>
</reference>
<dbReference type="AlphaFoldDB" id="A0A419R5V7"/>
<dbReference type="InterPro" id="IPR020058">
    <property type="entry name" value="Glu/Gln-tRNA-synth_Ib_cat-dom"/>
</dbReference>
<dbReference type="Pfam" id="PF19269">
    <property type="entry name" value="Anticodon_2"/>
    <property type="match status" value="1"/>
</dbReference>
<dbReference type="GO" id="GO:0005737">
    <property type="term" value="C:cytoplasm"/>
    <property type="evidence" value="ECO:0007669"/>
    <property type="project" value="UniProtKB-SubCell"/>
</dbReference>
<protein>
    <recommendedName>
        <fullName evidence="8">Glutamate--tRNA ligase</fullName>
        <ecNumber evidence="8">6.1.1.17</ecNumber>
    </recommendedName>
    <alternativeName>
        <fullName evidence="8">Glutamyl-tRNA synthetase</fullName>
        <shortName evidence="8">GluRS</shortName>
    </alternativeName>
</protein>
<evidence type="ECO:0000256" key="7">
    <source>
        <dbReference type="ARBA" id="ARBA00023146"/>
    </source>
</evidence>
<evidence type="ECO:0000259" key="10">
    <source>
        <dbReference type="Pfam" id="PF19269"/>
    </source>
</evidence>
<feature type="domain" description="Aminoacyl-tRNA synthetase class I anticodon-binding" evidence="10">
    <location>
        <begin position="377"/>
        <end position="446"/>
    </location>
</feature>
<dbReference type="GO" id="GO:0005524">
    <property type="term" value="F:ATP binding"/>
    <property type="evidence" value="ECO:0007669"/>
    <property type="project" value="UniProtKB-UniRule"/>
</dbReference>
<proteinExistence type="inferred from homology"/>
<dbReference type="PANTHER" id="PTHR43311">
    <property type="entry name" value="GLUTAMATE--TRNA LIGASE"/>
    <property type="match status" value="1"/>
</dbReference>
<name>A0A419R5V7_9SPHN</name>
<dbReference type="InterPro" id="IPR001412">
    <property type="entry name" value="aa-tRNA-synth_I_CS"/>
</dbReference>
<dbReference type="SUPFAM" id="SSF48163">
    <property type="entry name" value="An anticodon-binding domain of class I aminoacyl-tRNA synthetases"/>
    <property type="match status" value="1"/>
</dbReference>
<dbReference type="InterPro" id="IPR020751">
    <property type="entry name" value="aa-tRNA-synth_I_codon-bd_sub2"/>
</dbReference>
<evidence type="ECO:0000256" key="3">
    <source>
        <dbReference type="ARBA" id="ARBA00022598"/>
    </source>
</evidence>
<comment type="function">
    <text evidence="8">Catalyzes the attachment of glutamate to tRNA(Glu) in a two-step reaction: glutamate is first activated by ATP to form Glu-AMP and then transferred to the acceptor end of tRNA(Glu).</text>
</comment>
<evidence type="ECO:0000256" key="4">
    <source>
        <dbReference type="ARBA" id="ARBA00022741"/>
    </source>
</evidence>
<gene>
    <name evidence="8" type="primary">gltX</name>
    <name evidence="11" type="ORF">D6858_01280</name>
</gene>
<evidence type="ECO:0000313" key="11">
    <source>
        <dbReference type="EMBL" id="RJX71276.1"/>
    </source>
</evidence>
<keyword evidence="5 8" id="KW-0067">ATP-binding</keyword>
<dbReference type="InterPro" id="IPR045462">
    <property type="entry name" value="aa-tRNA-synth_I_cd-bd"/>
</dbReference>
<dbReference type="EC" id="6.1.1.17" evidence="8"/>
<dbReference type="GO" id="GO:0006424">
    <property type="term" value="P:glutamyl-tRNA aminoacylation"/>
    <property type="evidence" value="ECO:0007669"/>
    <property type="project" value="UniProtKB-UniRule"/>
</dbReference>
<dbReference type="GO" id="GO:0000049">
    <property type="term" value="F:tRNA binding"/>
    <property type="evidence" value="ECO:0007669"/>
    <property type="project" value="InterPro"/>
</dbReference>
<sequence length="456" mass="49992">MTVTTRFAPSPTGTLHVGNIRTALHNWLLARKNGGRFLLRIDDTDAERSREEYVDAIRADLAWLGLDYDGEERQSARLAQYEAAFAALKDAGRVYPAYETAQELELKRKIALGRGLPPIYDRAALDLTDAERAAKEAEGIAPHWRFKLDHAESIVWTDGIRGEQKFDAAQLSDPVIRRADGSWLYMLPSAIDDIEMGVTDVLRGEDHVSNTAVQIQMFTALRGAMGSDAPMPRFAHEALLVGSEGKLSKRLGSLGCAAFRERGIEPQAIVALLARLGTSQPVEPIADRQTLIDTFDLSTFGRAPARFDDGELERINTALIHQMPFAQVAERLPAGIDEAGWHAIRPNLTTMADVAEWWNLVTGPITAPDFSEEDRAYLVQAAAALDFSGDDPWQALTGTLKEATGRKGKALFLPLRQALTGMDHGPDMKELLPLIGETEARRRLEQSGAAGSKSAS</sequence>
<dbReference type="PROSITE" id="PS00178">
    <property type="entry name" value="AA_TRNA_LIGASE_I"/>
    <property type="match status" value="1"/>
</dbReference>
<dbReference type="Pfam" id="PF00749">
    <property type="entry name" value="tRNA-synt_1c"/>
    <property type="match status" value="1"/>
</dbReference>
<keyword evidence="12" id="KW-1185">Reference proteome</keyword>
<feature type="short sequence motif" description="'KMSKS' region" evidence="8">
    <location>
        <begin position="246"/>
        <end position="250"/>
    </location>
</feature>
<dbReference type="Proteomes" id="UP000284322">
    <property type="component" value="Unassembled WGS sequence"/>
</dbReference>
<dbReference type="NCBIfam" id="TIGR00464">
    <property type="entry name" value="gltX_bact"/>
    <property type="match status" value="1"/>
</dbReference>
<feature type="domain" description="Glutamyl/glutaminyl-tRNA synthetase class Ib catalytic" evidence="9">
    <location>
        <begin position="3"/>
        <end position="313"/>
    </location>
</feature>
<dbReference type="SUPFAM" id="SSF52374">
    <property type="entry name" value="Nucleotidylyl transferase"/>
    <property type="match status" value="1"/>
</dbReference>
<evidence type="ECO:0000259" key="9">
    <source>
        <dbReference type="Pfam" id="PF00749"/>
    </source>
</evidence>
<comment type="subunit">
    <text evidence="8">Monomer.</text>
</comment>
<dbReference type="InterPro" id="IPR004527">
    <property type="entry name" value="Glu-tRNA-ligase_bac/mito"/>
</dbReference>
<keyword evidence="4 8" id="KW-0547">Nucleotide-binding</keyword>
<evidence type="ECO:0000313" key="12">
    <source>
        <dbReference type="Proteomes" id="UP000284322"/>
    </source>
</evidence>
<keyword evidence="2 8" id="KW-0963">Cytoplasm</keyword>
<comment type="caution">
    <text evidence="8">Lacks conserved residue(s) required for the propagation of feature annotation.</text>
</comment>
<dbReference type="InterPro" id="IPR000924">
    <property type="entry name" value="Glu/Gln-tRNA-synth"/>
</dbReference>
<comment type="catalytic activity">
    <reaction evidence="8">
        <text>tRNA(Glu) + L-glutamate + ATP = L-glutamyl-tRNA(Glu) + AMP + diphosphate</text>
        <dbReference type="Rhea" id="RHEA:23540"/>
        <dbReference type="Rhea" id="RHEA-COMP:9663"/>
        <dbReference type="Rhea" id="RHEA-COMP:9680"/>
        <dbReference type="ChEBI" id="CHEBI:29985"/>
        <dbReference type="ChEBI" id="CHEBI:30616"/>
        <dbReference type="ChEBI" id="CHEBI:33019"/>
        <dbReference type="ChEBI" id="CHEBI:78442"/>
        <dbReference type="ChEBI" id="CHEBI:78520"/>
        <dbReference type="ChEBI" id="CHEBI:456215"/>
        <dbReference type="EC" id="6.1.1.17"/>
    </reaction>
</comment>
<keyword evidence="3 8" id="KW-0436">Ligase</keyword>
<evidence type="ECO:0000256" key="1">
    <source>
        <dbReference type="ARBA" id="ARBA00007894"/>
    </source>
</evidence>
<dbReference type="RefSeq" id="WP_120106376.1">
    <property type="nucleotide sequence ID" value="NZ_RAHJ01000003.1"/>
</dbReference>
<dbReference type="InterPro" id="IPR014729">
    <property type="entry name" value="Rossmann-like_a/b/a_fold"/>
</dbReference>
<evidence type="ECO:0000256" key="5">
    <source>
        <dbReference type="ARBA" id="ARBA00022840"/>
    </source>
</evidence>
<evidence type="ECO:0000256" key="8">
    <source>
        <dbReference type="HAMAP-Rule" id="MF_00022"/>
    </source>
</evidence>
<feature type="binding site" evidence="8">
    <location>
        <position position="249"/>
    </location>
    <ligand>
        <name>ATP</name>
        <dbReference type="ChEBI" id="CHEBI:30616"/>
    </ligand>
</feature>
<evidence type="ECO:0000256" key="2">
    <source>
        <dbReference type="ARBA" id="ARBA00022490"/>
    </source>
</evidence>
<comment type="caution">
    <text evidence="11">The sequence shown here is derived from an EMBL/GenBank/DDBJ whole genome shotgun (WGS) entry which is preliminary data.</text>
</comment>